<dbReference type="RefSeq" id="WP_181660516.1">
    <property type="nucleotide sequence ID" value="NZ_JACEHE010000020.1"/>
</dbReference>
<comment type="caution">
    <text evidence="1">The sequence shown here is derived from an EMBL/GenBank/DDBJ whole genome shotgun (WGS) entry which is preliminary data.</text>
</comment>
<reference evidence="1 2" key="1">
    <citation type="submission" date="2020-07" db="EMBL/GenBank/DDBJ databases">
        <title>Streptomyces isolated from Indian soil.</title>
        <authorList>
            <person name="Mandal S."/>
            <person name="Maiti P.K."/>
        </authorList>
    </citation>
    <scope>NUCLEOTIDE SEQUENCE [LARGE SCALE GENOMIC DNA]</scope>
    <source>
        <strain evidence="1 2">PSKA28</strain>
    </source>
</reference>
<dbReference type="GO" id="GO:0005524">
    <property type="term" value="F:ATP binding"/>
    <property type="evidence" value="ECO:0007669"/>
    <property type="project" value="UniProtKB-KW"/>
</dbReference>
<dbReference type="Proteomes" id="UP000545761">
    <property type="component" value="Unassembled WGS sequence"/>
</dbReference>
<gene>
    <name evidence="1" type="ORF">H1D24_28120</name>
</gene>
<evidence type="ECO:0000313" key="2">
    <source>
        <dbReference type="Proteomes" id="UP000545761"/>
    </source>
</evidence>
<protein>
    <submittedName>
        <fullName evidence="1">ATP-binding protein</fullName>
    </submittedName>
</protein>
<dbReference type="EMBL" id="JACEHE010000020">
    <property type="protein sequence ID" value="MBA2949584.1"/>
    <property type="molecule type" value="Genomic_DNA"/>
</dbReference>
<keyword evidence="1" id="KW-0547">Nucleotide-binding</keyword>
<organism evidence="1 2">
    <name type="scientific">Streptomyces himalayensis subsp. himalayensis</name>
    <dbReference type="NCBI Taxonomy" id="2756131"/>
    <lineage>
        <taxon>Bacteria</taxon>
        <taxon>Bacillati</taxon>
        <taxon>Actinomycetota</taxon>
        <taxon>Actinomycetes</taxon>
        <taxon>Kitasatosporales</taxon>
        <taxon>Streptomycetaceae</taxon>
        <taxon>Streptomyces</taxon>
        <taxon>Streptomyces himalayensis</taxon>
    </lineage>
</organism>
<proteinExistence type="predicted"/>
<evidence type="ECO:0000313" key="1">
    <source>
        <dbReference type="EMBL" id="MBA2949584.1"/>
    </source>
</evidence>
<dbReference type="AlphaFoldDB" id="A0A7W0DSH1"/>
<dbReference type="Gene3D" id="3.30.565.10">
    <property type="entry name" value="Histidine kinase-like ATPase, C-terminal domain"/>
    <property type="match status" value="1"/>
</dbReference>
<sequence length="81" mass="8920">MTIHPVAALEDECLVIEVSDPVPAFSRFDEVIKAGPEDERGRGLHLIRQFGGEVTWFLRESGGKTVRAVLQPCEAQPFAAQ</sequence>
<keyword evidence="1" id="KW-0067">ATP-binding</keyword>
<dbReference type="InterPro" id="IPR036890">
    <property type="entry name" value="HATPase_C_sf"/>
</dbReference>
<name>A0A7W0DSH1_9ACTN</name>
<dbReference type="CDD" id="cd16936">
    <property type="entry name" value="HATPase_RsbW-like"/>
    <property type="match status" value="1"/>
</dbReference>
<accession>A0A7W0DSH1</accession>